<dbReference type="GeneID" id="9861718"/>
<sequence>MSAPSYALFMKNGDCVGNCFINCGWWHDEPRTLRQIIRYTETDECPIDYDSVIAYGVTYSNDLEFELLKAEETEAKLREIAENKRKQSWEDLHQKMIERTKPIDRMLPELIAAEICGVQPMTGHVPNVFSLKVVYGDDISC</sequence>
<evidence type="ECO:0000313" key="7">
    <source>
        <dbReference type="Proteomes" id="UP000002236"/>
    </source>
</evidence>
<proteinExistence type="predicted"/>
<dbReference type="Pfam" id="PF07068">
    <property type="entry name" value="Gp23"/>
    <property type="match status" value="1"/>
</dbReference>
<dbReference type="EMBL" id="HM452126">
    <property type="protein sequence ID" value="ADM80154.1"/>
    <property type="molecule type" value="Genomic_DNA"/>
</dbReference>
<keyword evidence="2" id="KW-0167">Capsid protein</keyword>
<dbReference type="OrthoDB" id="20324at10239"/>
<evidence type="ECO:0000256" key="5">
    <source>
        <dbReference type="SAM" id="Coils"/>
    </source>
</evidence>
<keyword evidence="7" id="KW-1185">Reference proteome</keyword>
<dbReference type="Proteomes" id="UP000002236">
    <property type="component" value="Segment"/>
</dbReference>
<evidence type="ECO:0000256" key="4">
    <source>
        <dbReference type="ARBA" id="ARBA00022921"/>
    </source>
</evidence>
<keyword evidence="5" id="KW-0175">Coiled coil</keyword>
<protein>
    <submittedName>
        <fullName evidence="6">Uncharacterized protein</fullName>
    </submittedName>
</protein>
<keyword evidence="4" id="KW-0426">Late protein</keyword>
<name>E1A265_9CAUD</name>
<evidence type="ECO:0000313" key="6">
    <source>
        <dbReference type="EMBL" id="ADM80154.1"/>
    </source>
</evidence>
<accession>E1A265</accession>
<dbReference type="KEGG" id="vg:9861718"/>
<comment type="subcellular location">
    <subcellularLocation>
        <location evidence="1">Virion</location>
    </subcellularLocation>
</comment>
<evidence type="ECO:0000256" key="3">
    <source>
        <dbReference type="ARBA" id="ARBA00022844"/>
    </source>
</evidence>
<feature type="coiled-coil region" evidence="5">
    <location>
        <begin position="63"/>
        <end position="90"/>
    </location>
</feature>
<organism evidence="6 7">
    <name type="scientific">Aeromonas phage phiAS5</name>
    <dbReference type="NCBI Taxonomy" id="879630"/>
    <lineage>
        <taxon>Viruses</taxon>
        <taxon>Duplodnaviria</taxon>
        <taxon>Heunggongvirae</taxon>
        <taxon>Uroviricota</taxon>
        <taxon>Caudoviricetes</taxon>
        <taxon>Pantevenvirales</taxon>
        <taxon>Straboviridae</taxon>
        <taxon>Chrysonvirus</taxon>
        <taxon>Chrysonvirus as5</taxon>
    </lineage>
</organism>
<evidence type="ECO:0000256" key="2">
    <source>
        <dbReference type="ARBA" id="ARBA00022561"/>
    </source>
</evidence>
<keyword evidence="3" id="KW-0946">Virion</keyword>
<reference evidence="6 7" key="1">
    <citation type="journal article" date="2012" name="Vet. Microbiol.">
        <title>Complete genome sequence and characterization of a broad-host range T4-like bacteriophage phiAS5 infecting Aeromonas salmonicida subsp. salmonicida.</title>
        <authorList>
            <person name="Kim J.H."/>
            <person name="Son J.S."/>
            <person name="Choi Y.J."/>
            <person name="Choresca C.H.Jr."/>
            <person name="Shin S.P."/>
            <person name="Han J.E."/>
            <person name="Jun J.W."/>
            <person name="Park S.C."/>
        </authorList>
    </citation>
    <scope>NUCLEOTIDE SEQUENCE [LARGE SCALE GENOMIC DNA]</scope>
</reference>
<dbReference type="InterPro" id="IPR010762">
    <property type="entry name" value="Gp23/Gp24_T4-like"/>
</dbReference>
<dbReference type="GO" id="GO:0019028">
    <property type="term" value="C:viral capsid"/>
    <property type="evidence" value="ECO:0007669"/>
    <property type="project" value="UniProtKB-KW"/>
</dbReference>
<gene>
    <name evidence="6" type="ORF">phiAS5_ORF0311</name>
</gene>
<dbReference type="RefSeq" id="YP_003969600.1">
    <property type="nucleotide sequence ID" value="NC_014636.1"/>
</dbReference>
<evidence type="ECO:0000256" key="1">
    <source>
        <dbReference type="ARBA" id="ARBA00004328"/>
    </source>
</evidence>